<feature type="modified residue" description="4-aspartylphosphate" evidence="7">
    <location>
        <position position="49"/>
    </location>
</feature>
<keyword evidence="3" id="KW-0902">Two-component regulatory system</keyword>
<dbReference type="Pfam" id="PF00072">
    <property type="entry name" value="Response_reg"/>
    <property type="match status" value="1"/>
</dbReference>
<keyword evidence="7" id="KW-0597">Phosphoprotein</keyword>
<keyword evidence="11" id="KW-1185">Reference proteome</keyword>
<dbReference type="SMART" id="SM00382">
    <property type="entry name" value="AAA"/>
    <property type="match status" value="1"/>
</dbReference>
<dbReference type="EMBL" id="CP031358">
    <property type="protein sequence ID" value="AXK44166.1"/>
    <property type="molecule type" value="Genomic_DNA"/>
</dbReference>
<dbReference type="InterPro" id="IPR003593">
    <property type="entry name" value="AAA+_ATPase"/>
</dbReference>
<dbReference type="InterPro" id="IPR001789">
    <property type="entry name" value="Sig_transdc_resp-reg_receiver"/>
</dbReference>
<dbReference type="PANTHER" id="PTHR32071">
    <property type="entry name" value="TRANSCRIPTIONAL REGULATORY PROTEIN"/>
    <property type="match status" value="1"/>
</dbReference>
<keyword evidence="2" id="KW-0067">ATP-binding</keyword>
<dbReference type="SUPFAM" id="SSF52172">
    <property type="entry name" value="CheY-like"/>
    <property type="match status" value="1"/>
</dbReference>
<dbReference type="Gene3D" id="3.40.50.2300">
    <property type="match status" value="1"/>
</dbReference>
<dbReference type="SUPFAM" id="SSF46689">
    <property type="entry name" value="Homeodomain-like"/>
    <property type="match status" value="1"/>
</dbReference>
<dbReference type="InterPro" id="IPR027417">
    <property type="entry name" value="P-loop_NTPase"/>
</dbReference>
<evidence type="ECO:0000313" key="10">
    <source>
        <dbReference type="EMBL" id="AXK44166.1"/>
    </source>
</evidence>
<dbReference type="InterPro" id="IPR058031">
    <property type="entry name" value="AAA_lid_NorR"/>
</dbReference>
<dbReference type="Proteomes" id="UP000254508">
    <property type="component" value="Plasmid unnamed"/>
</dbReference>
<evidence type="ECO:0000256" key="7">
    <source>
        <dbReference type="PROSITE-ProRule" id="PRU00169"/>
    </source>
</evidence>
<dbReference type="InterPro" id="IPR002078">
    <property type="entry name" value="Sigma_54_int"/>
</dbReference>
<dbReference type="Gene3D" id="1.10.10.60">
    <property type="entry name" value="Homeodomain-like"/>
    <property type="match status" value="1"/>
</dbReference>
<proteinExistence type="predicted"/>
<gene>
    <name evidence="10" type="ORF">DVR09_17015</name>
</gene>
<keyword evidence="5" id="KW-0238">DNA-binding</keyword>
<organism evidence="10 11">
    <name type="scientific">Erythrobacter aureus</name>
    <dbReference type="NCBI Taxonomy" id="2182384"/>
    <lineage>
        <taxon>Bacteria</taxon>
        <taxon>Pseudomonadati</taxon>
        <taxon>Pseudomonadota</taxon>
        <taxon>Alphaproteobacteria</taxon>
        <taxon>Sphingomonadales</taxon>
        <taxon>Erythrobacteraceae</taxon>
        <taxon>Erythrobacter/Porphyrobacter group</taxon>
        <taxon>Erythrobacter</taxon>
    </lineage>
</organism>
<dbReference type="PROSITE" id="PS50045">
    <property type="entry name" value="SIGMA54_INTERACT_4"/>
    <property type="match status" value="1"/>
</dbReference>
<dbReference type="GO" id="GO:0000160">
    <property type="term" value="P:phosphorelay signal transduction system"/>
    <property type="evidence" value="ECO:0007669"/>
    <property type="project" value="UniProtKB-KW"/>
</dbReference>
<feature type="domain" description="Sigma-54 factor interaction" evidence="8">
    <location>
        <begin position="117"/>
        <end position="345"/>
    </location>
</feature>
<dbReference type="PROSITE" id="PS50110">
    <property type="entry name" value="RESPONSE_REGULATORY"/>
    <property type="match status" value="1"/>
</dbReference>
<evidence type="ECO:0000256" key="3">
    <source>
        <dbReference type="ARBA" id="ARBA00023012"/>
    </source>
</evidence>
<dbReference type="Gene3D" id="1.10.8.60">
    <property type="match status" value="1"/>
</dbReference>
<dbReference type="GO" id="GO:0043565">
    <property type="term" value="F:sequence-specific DNA binding"/>
    <property type="evidence" value="ECO:0007669"/>
    <property type="project" value="InterPro"/>
</dbReference>
<dbReference type="CDD" id="cd00009">
    <property type="entry name" value="AAA"/>
    <property type="match status" value="1"/>
</dbReference>
<dbReference type="Pfam" id="PF02954">
    <property type="entry name" value="HTH_8"/>
    <property type="match status" value="1"/>
</dbReference>
<evidence type="ECO:0000259" key="9">
    <source>
        <dbReference type="PROSITE" id="PS50110"/>
    </source>
</evidence>
<name>A0A345YJR4_9SPHN</name>
<dbReference type="InterPro" id="IPR011006">
    <property type="entry name" value="CheY-like_superfamily"/>
</dbReference>
<dbReference type="Gene3D" id="3.40.50.300">
    <property type="entry name" value="P-loop containing nucleotide triphosphate hydrolases"/>
    <property type="match status" value="1"/>
</dbReference>
<accession>A0A345YJR4</accession>
<keyword evidence="10" id="KW-0614">Plasmid</keyword>
<dbReference type="GO" id="GO:0006355">
    <property type="term" value="P:regulation of DNA-templated transcription"/>
    <property type="evidence" value="ECO:0007669"/>
    <property type="project" value="InterPro"/>
</dbReference>
<dbReference type="KEGG" id="err:DVR09_17015"/>
<dbReference type="InterPro" id="IPR009057">
    <property type="entry name" value="Homeodomain-like_sf"/>
</dbReference>
<evidence type="ECO:0000256" key="2">
    <source>
        <dbReference type="ARBA" id="ARBA00022840"/>
    </source>
</evidence>
<sequence length="439" mass="46478">MLMVGPPNGTFRLAAEMAARAGAVVTMADDAATGLAQMRKAGGDLVLMDVDLEVGAFIASLNEERMATPVIACGVDAPAARAVAAVRAGARDYLPLPPQQELIAAAIMSVAHRRFHMIGSNPTLTQAVEFGISMAVSKAPILIRGEMGVGKEVMARAIHAASRCNGHFVSVECQGISPEMLASELFGHETGAFEGAVAQRVGRLEEAAGGTVFLRGIGSVSPALQADLMDALRAGSFKRLGGAASVPFSARFIASTSRDLPQAVAQGQFRADLLARLALAEVKLPALRERADDIPALACHFSQQVAQANGIPFRDLSEEALDILRAYNWPANIRELEETIHRAMLLSADGPISPEHLVHADGTPLAEYANLAVQSGQLEVSGLVGRKMEDVERALILRTLEKHNGNRTSASSILGISVRTMRNKIKTYVDEGIDVIPAN</sequence>
<dbReference type="SUPFAM" id="SSF52540">
    <property type="entry name" value="P-loop containing nucleoside triphosphate hydrolases"/>
    <property type="match status" value="1"/>
</dbReference>
<evidence type="ECO:0000259" key="8">
    <source>
        <dbReference type="PROSITE" id="PS50045"/>
    </source>
</evidence>
<dbReference type="Pfam" id="PF25601">
    <property type="entry name" value="AAA_lid_14"/>
    <property type="match status" value="1"/>
</dbReference>
<evidence type="ECO:0000313" key="11">
    <source>
        <dbReference type="Proteomes" id="UP000254508"/>
    </source>
</evidence>
<dbReference type="OrthoDB" id="9154941at2"/>
<keyword evidence="6" id="KW-0804">Transcription</keyword>
<dbReference type="PANTHER" id="PTHR32071:SF21">
    <property type="entry name" value="TRANSCRIPTIONAL REGULATORY PROTEIN FLGR"/>
    <property type="match status" value="1"/>
</dbReference>
<dbReference type="AlphaFoldDB" id="A0A345YJR4"/>
<feature type="domain" description="Response regulatory" evidence="9">
    <location>
        <begin position="1"/>
        <end position="111"/>
    </location>
</feature>
<evidence type="ECO:0000256" key="1">
    <source>
        <dbReference type="ARBA" id="ARBA00022741"/>
    </source>
</evidence>
<keyword evidence="1" id="KW-0547">Nucleotide-binding</keyword>
<dbReference type="Pfam" id="PF00158">
    <property type="entry name" value="Sigma54_activat"/>
    <property type="match status" value="1"/>
</dbReference>
<evidence type="ECO:0000256" key="5">
    <source>
        <dbReference type="ARBA" id="ARBA00023125"/>
    </source>
</evidence>
<dbReference type="GO" id="GO:0005524">
    <property type="term" value="F:ATP binding"/>
    <property type="evidence" value="ECO:0007669"/>
    <property type="project" value="UniProtKB-KW"/>
</dbReference>
<keyword evidence="4" id="KW-0805">Transcription regulation</keyword>
<geneLocation type="plasmid" evidence="10 11">
    <name>unnamed</name>
</geneLocation>
<dbReference type="InterPro" id="IPR002197">
    <property type="entry name" value="HTH_Fis"/>
</dbReference>
<reference evidence="10 11" key="1">
    <citation type="submission" date="2018-07" db="EMBL/GenBank/DDBJ databases">
        <title>Genome sequence of Erythrobacter strain YH-07, an antagonistic bacterium isolated from Yellow Sea.</title>
        <authorList>
            <person name="Tang T."/>
            <person name="Liu Q."/>
            <person name="Sun X."/>
        </authorList>
    </citation>
    <scope>NUCLEOTIDE SEQUENCE [LARGE SCALE GENOMIC DNA]</scope>
    <source>
        <strain evidence="10 11">YH-07</strain>
        <plasmid evidence="10 11">unnamed</plasmid>
    </source>
</reference>
<protein>
    <submittedName>
        <fullName evidence="10">Sigma-54-dependent Fis family transcriptional regulator</fullName>
    </submittedName>
</protein>
<evidence type="ECO:0000256" key="4">
    <source>
        <dbReference type="ARBA" id="ARBA00023015"/>
    </source>
</evidence>
<evidence type="ECO:0000256" key="6">
    <source>
        <dbReference type="ARBA" id="ARBA00023163"/>
    </source>
</evidence>
<dbReference type="PRINTS" id="PR01590">
    <property type="entry name" value="HTHFIS"/>
</dbReference>